<dbReference type="InterPro" id="IPR001466">
    <property type="entry name" value="Beta-lactam-related"/>
</dbReference>
<name>A0A4Y3KMM8_9CELL</name>
<dbReference type="Proteomes" id="UP000320461">
    <property type="component" value="Unassembled WGS sequence"/>
</dbReference>
<dbReference type="RefSeq" id="WP_170210961.1">
    <property type="nucleotide sequence ID" value="NZ_BJLQ01000027.1"/>
</dbReference>
<dbReference type="InterPro" id="IPR050789">
    <property type="entry name" value="Diverse_Enzym_Activities"/>
</dbReference>
<evidence type="ECO:0000259" key="1">
    <source>
        <dbReference type="Pfam" id="PF00144"/>
    </source>
</evidence>
<dbReference type="PANTHER" id="PTHR43283">
    <property type="entry name" value="BETA-LACTAMASE-RELATED"/>
    <property type="match status" value="1"/>
</dbReference>
<dbReference type="SUPFAM" id="SSF56601">
    <property type="entry name" value="beta-lactamase/transpeptidase-like"/>
    <property type="match status" value="1"/>
</dbReference>
<organism evidence="2 3">
    <name type="scientific">Cellulomonas gelida</name>
    <dbReference type="NCBI Taxonomy" id="1712"/>
    <lineage>
        <taxon>Bacteria</taxon>
        <taxon>Bacillati</taxon>
        <taxon>Actinomycetota</taxon>
        <taxon>Actinomycetes</taxon>
        <taxon>Micrococcales</taxon>
        <taxon>Cellulomonadaceae</taxon>
        <taxon>Cellulomonas</taxon>
    </lineage>
</organism>
<proteinExistence type="predicted"/>
<dbReference type="InterPro" id="IPR012338">
    <property type="entry name" value="Beta-lactam/transpept-like"/>
</dbReference>
<gene>
    <name evidence="2" type="ORF">CGE01nite_23840</name>
</gene>
<evidence type="ECO:0000313" key="2">
    <source>
        <dbReference type="EMBL" id="GEA85133.1"/>
    </source>
</evidence>
<evidence type="ECO:0000313" key="3">
    <source>
        <dbReference type="Proteomes" id="UP000320461"/>
    </source>
</evidence>
<comment type="caution">
    <text evidence="2">The sequence shown here is derived from an EMBL/GenBank/DDBJ whole genome shotgun (WGS) entry which is preliminary data.</text>
</comment>
<dbReference type="Gene3D" id="3.40.710.10">
    <property type="entry name" value="DD-peptidase/beta-lactamase superfamily"/>
    <property type="match status" value="1"/>
</dbReference>
<dbReference type="EMBL" id="BJLQ01000027">
    <property type="protein sequence ID" value="GEA85133.1"/>
    <property type="molecule type" value="Genomic_DNA"/>
</dbReference>
<dbReference type="AlphaFoldDB" id="A0A4Y3KMM8"/>
<keyword evidence="3" id="KW-1185">Reference proteome</keyword>
<feature type="domain" description="Beta-lactamase-related" evidence="1">
    <location>
        <begin position="8"/>
        <end position="349"/>
    </location>
</feature>
<sequence length="361" mass="36118">MSSDRPSVGLSVAVGGSGLEPDAGATGLADVRTGRPLRPGTLLHACSMSKLVAAVAVLRLAELGTVDLHADVERHLDAPLARSDDDPARPVTLAHLLSHQAGFVDPDAAGEPVAPGPAPDVAALVRTGLGTTTGLGTSTGPGTTGPVPVTVPPGEGFAYSDVGYWVVEHVVARATGRPYADVVDDLVLAPLGLTGPAAGPGASTAWAYVDAGAGGRAERVVDDLAAVGHTTSGGVVAGDRAVYRGLAAAGLWATPTALALLLTDLVDSWHGSSDGVLTPTSARTLWSAPGPTSYAALGAFLLRHGTETVVQTHGWGAGFQAVARAHLDRRSVVVAMMCSDPGTDQDGSAVGAVADACTEHG</sequence>
<accession>A0A4Y3KMM8</accession>
<reference evidence="2 3" key="1">
    <citation type="submission" date="2019-06" db="EMBL/GenBank/DDBJ databases">
        <title>Whole genome shotgun sequence of Cellulomonas gelida NBRC 3748.</title>
        <authorList>
            <person name="Hosoyama A."/>
            <person name="Uohara A."/>
            <person name="Ohji S."/>
            <person name="Ichikawa N."/>
        </authorList>
    </citation>
    <scope>NUCLEOTIDE SEQUENCE [LARGE SCALE GENOMIC DNA]</scope>
    <source>
        <strain evidence="2 3">NBRC 3748</strain>
    </source>
</reference>
<dbReference type="Pfam" id="PF00144">
    <property type="entry name" value="Beta-lactamase"/>
    <property type="match status" value="1"/>
</dbReference>
<protein>
    <recommendedName>
        <fullName evidence="1">Beta-lactamase-related domain-containing protein</fullName>
    </recommendedName>
</protein>